<dbReference type="InterPro" id="IPR009081">
    <property type="entry name" value="PP-bd_ACP"/>
</dbReference>
<dbReference type="PROSITE" id="PS50075">
    <property type="entry name" value="CARRIER"/>
    <property type="match status" value="1"/>
</dbReference>
<gene>
    <name evidence="9" type="primary">acpP</name>
    <name evidence="13" type="ORF">GCM10009102_12650</name>
</gene>
<evidence type="ECO:0000256" key="9">
    <source>
        <dbReference type="HAMAP-Rule" id="MF_01217"/>
    </source>
</evidence>
<dbReference type="Pfam" id="PF00550">
    <property type="entry name" value="PP-binding"/>
    <property type="match status" value="1"/>
</dbReference>
<dbReference type="EMBL" id="BAAAES010000007">
    <property type="protein sequence ID" value="GAA0664629.1"/>
    <property type="molecule type" value="Genomic_DNA"/>
</dbReference>
<dbReference type="Gene3D" id="1.10.1200.10">
    <property type="entry name" value="ACP-like"/>
    <property type="match status" value="1"/>
</dbReference>
<protein>
    <recommendedName>
        <fullName evidence="9 10">Acyl carrier protein</fullName>
        <shortName evidence="9">ACP</shortName>
    </recommendedName>
</protein>
<dbReference type="PANTHER" id="PTHR20863:SF76">
    <property type="entry name" value="CARRIER DOMAIN-CONTAINING PROTEIN"/>
    <property type="match status" value="1"/>
</dbReference>
<comment type="pathway">
    <text evidence="8">Glycolipid biosynthesis; KDO(2)-lipid A biosynthesis.</text>
</comment>
<name>A0ABN1HS24_9SPHN</name>
<comment type="similarity">
    <text evidence="9">Belongs to the acyl carrier protein (ACP) family.</text>
</comment>
<keyword evidence="2 9" id="KW-0596">Phosphopantetheine</keyword>
<dbReference type="InterPro" id="IPR006162">
    <property type="entry name" value="Ppantetheine_attach_site"/>
</dbReference>
<evidence type="ECO:0000256" key="8">
    <source>
        <dbReference type="ARBA" id="ARBA00024328"/>
    </source>
</evidence>
<comment type="subcellular location">
    <subcellularLocation>
        <location evidence="9">Cytoplasm</location>
    </subcellularLocation>
</comment>
<dbReference type="Proteomes" id="UP001500238">
    <property type="component" value="Unassembled WGS sequence"/>
</dbReference>
<feature type="modified residue" description="O-(pantetheine 4'-phosphoryl)serine" evidence="9">
    <location>
        <position position="43"/>
    </location>
</feature>
<dbReference type="InterPro" id="IPR020806">
    <property type="entry name" value="PKS_PP-bd"/>
</dbReference>
<dbReference type="PANTHER" id="PTHR20863">
    <property type="entry name" value="ACYL CARRIER PROTEIN"/>
    <property type="match status" value="1"/>
</dbReference>
<evidence type="ECO:0000256" key="2">
    <source>
        <dbReference type="ARBA" id="ARBA00022450"/>
    </source>
</evidence>
<evidence type="ECO:0000313" key="13">
    <source>
        <dbReference type="EMBL" id="GAA0664629.1"/>
    </source>
</evidence>
<comment type="caution">
    <text evidence="13">The sequence shown here is derived from an EMBL/GenBank/DDBJ whole genome shotgun (WGS) entry which is preliminary data.</text>
</comment>
<dbReference type="NCBIfam" id="NF002148">
    <property type="entry name" value="PRK00982.1-2"/>
    <property type="match status" value="1"/>
</dbReference>
<dbReference type="InterPro" id="IPR003231">
    <property type="entry name" value="ACP"/>
</dbReference>
<evidence type="ECO:0000256" key="6">
    <source>
        <dbReference type="ARBA" id="ARBA00023098"/>
    </source>
</evidence>
<reference evidence="13 14" key="1">
    <citation type="journal article" date="2019" name="Int. J. Syst. Evol. Microbiol.">
        <title>The Global Catalogue of Microorganisms (GCM) 10K type strain sequencing project: providing services to taxonomists for standard genome sequencing and annotation.</title>
        <authorList>
            <consortium name="The Broad Institute Genomics Platform"/>
            <consortium name="The Broad Institute Genome Sequencing Center for Infectious Disease"/>
            <person name="Wu L."/>
            <person name="Ma J."/>
        </authorList>
    </citation>
    <scope>NUCLEOTIDE SEQUENCE [LARGE SCALE GENOMIC DNA]</scope>
    <source>
        <strain evidence="13 14">JCM 14603</strain>
    </source>
</reference>
<evidence type="ECO:0000256" key="7">
    <source>
        <dbReference type="ARBA" id="ARBA00023160"/>
    </source>
</evidence>
<keyword evidence="6 9" id="KW-0443">Lipid metabolism</keyword>
<dbReference type="NCBIfam" id="NF002150">
    <property type="entry name" value="PRK00982.1-4"/>
    <property type="match status" value="1"/>
</dbReference>
<dbReference type="NCBIfam" id="NF002151">
    <property type="entry name" value="PRK00982.1-5"/>
    <property type="match status" value="1"/>
</dbReference>
<feature type="domain" description="Carrier" evidence="12">
    <location>
        <begin position="8"/>
        <end position="83"/>
    </location>
</feature>
<accession>A0ABN1HS24</accession>
<evidence type="ECO:0000256" key="11">
    <source>
        <dbReference type="RuleBase" id="RU003545"/>
    </source>
</evidence>
<comment type="PTM">
    <text evidence="11">4'-phosphopantetheine is transferred from CoA to a specific serine of apo-ACP by acpS.</text>
</comment>
<organism evidence="13 14">
    <name type="scientific">Sphingomonas insulae</name>
    <dbReference type="NCBI Taxonomy" id="424800"/>
    <lineage>
        <taxon>Bacteria</taxon>
        <taxon>Pseudomonadati</taxon>
        <taxon>Pseudomonadota</taxon>
        <taxon>Alphaproteobacteria</taxon>
        <taxon>Sphingomonadales</taxon>
        <taxon>Sphingomonadaceae</taxon>
        <taxon>Sphingomonas</taxon>
    </lineage>
</organism>
<keyword evidence="7 9" id="KW-0275">Fatty acid biosynthesis</keyword>
<evidence type="ECO:0000313" key="14">
    <source>
        <dbReference type="Proteomes" id="UP001500238"/>
    </source>
</evidence>
<keyword evidence="5 9" id="KW-0276">Fatty acid metabolism</keyword>
<dbReference type="InterPro" id="IPR036736">
    <property type="entry name" value="ACP-like_sf"/>
</dbReference>
<proteinExistence type="inferred from homology"/>
<evidence type="ECO:0000256" key="4">
    <source>
        <dbReference type="ARBA" id="ARBA00022553"/>
    </source>
</evidence>
<sequence length="84" mass="9355">MKRDKNMSETADRVKKIVVEHLGVEADKVTEDASFIDDLGADSLDIVELVMAFEEEFGVEIPDDAAEKITTVKDAITYIDEHKA</sequence>
<dbReference type="SUPFAM" id="SSF47336">
    <property type="entry name" value="ACP-like"/>
    <property type="match status" value="1"/>
</dbReference>
<keyword evidence="14" id="KW-1185">Reference proteome</keyword>
<comment type="PTM">
    <text evidence="9">4'-phosphopantetheine is transferred from CoA to a specific serine of apo-ACP by AcpS. This modification is essential for activity because fatty acids are bound in thioester linkage to the sulfhydryl of the prosthetic group.</text>
</comment>
<dbReference type="HAMAP" id="MF_01217">
    <property type="entry name" value="Acyl_carrier"/>
    <property type="match status" value="1"/>
</dbReference>
<keyword evidence="3 9" id="KW-0444">Lipid biosynthesis</keyword>
<comment type="function">
    <text evidence="1 9 11">Carrier of the growing fatty acid chain in fatty acid biosynthesis.</text>
</comment>
<dbReference type="NCBIfam" id="TIGR00517">
    <property type="entry name" value="acyl_carrier"/>
    <property type="match status" value="1"/>
</dbReference>
<evidence type="ECO:0000256" key="5">
    <source>
        <dbReference type="ARBA" id="ARBA00022832"/>
    </source>
</evidence>
<dbReference type="PROSITE" id="PS00012">
    <property type="entry name" value="PHOSPHOPANTETHEINE"/>
    <property type="match status" value="1"/>
</dbReference>
<comment type="pathway">
    <text evidence="9 11">Lipid metabolism; fatty acid biosynthesis.</text>
</comment>
<evidence type="ECO:0000256" key="1">
    <source>
        <dbReference type="ARBA" id="ARBA00003180"/>
    </source>
</evidence>
<dbReference type="SMART" id="SM00823">
    <property type="entry name" value="PKS_PP"/>
    <property type="match status" value="1"/>
</dbReference>
<dbReference type="NCBIfam" id="NF002149">
    <property type="entry name" value="PRK00982.1-3"/>
    <property type="match status" value="1"/>
</dbReference>
<evidence type="ECO:0000259" key="12">
    <source>
        <dbReference type="PROSITE" id="PS50075"/>
    </source>
</evidence>
<keyword evidence="4 9" id="KW-0597">Phosphoprotein</keyword>
<keyword evidence="9" id="KW-0963">Cytoplasm</keyword>
<evidence type="ECO:0000256" key="10">
    <source>
        <dbReference type="NCBIfam" id="TIGR00517"/>
    </source>
</evidence>
<evidence type="ECO:0000256" key="3">
    <source>
        <dbReference type="ARBA" id="ARBA00022516"/>
    </source>
</evidence>